<proteinExistence type="predicted"/>
<dbReference type="AlphaFoldDB" id="A0A8J3TWI2"/>
<name>A0A8J3TWI2_9ACTN</name>
<accession>A0A8J3TWI2</accession>
<evidence type="ECO:0000313" key="2">
    <source>
        <dbReference type="Proteomes" id="UP000650628"/>
    </source>
</evidence>
<gene>
    <name evidence="1" type="ORF">Pmi06nite_72950</name>
</gene>
<dbReference type="Proteomes" id="UP000650628">
    <property type="component" value="Unassembled WGS sequence"/>
</dbReference>
<dbReference type="EMBL" id="BOOO01000042">
    <property type="protein sequence ID" value="GII33853.1"/>
    <property type="molecule type" value="Genomic_DNA"/>
</dbReference>
<comment type="caution">
    <text evidence="1">The sequence shown here is derived from an EMBL/GenBank/DDBJ whole genome shotgun (WGS) entry which is preliminary data.</text>
</comment>
<evidence type="ECO:0000313" key="1">
    <source>
        <dbReference type="EMBL" id="GII33853.1"/>
    </source>
</evidence>
<reference evidence="1 2" key="1">
    <citation type="submission" date="2021-01" db="EMBL/GenBank/DDBJ databases">
        <title>Whole genome shotgun sequence of Planotetraspora mira NBRC 15435.</title>
        <authorList>
            <person name="Komaki H."/>
            <person name="Tamura T."/>
        </authorList>
    </citation>
    <scope>NUCLEOTIDE SEQUENCE [LARGE SCALE GENOMIC DNA]</scope>
    <source>
        <strain evidence="1 2">NBRC 15435</strain>
    </source>
</reference>
<sequence>MDVTAQPEDLPGTFVIEVGQGQVELFVTFCNNRSTPPRQTRLYMDCDFQIESGGRSELTQLISHNHPLAHLAVLSNLTVNESRVTAAGEVIIRLGDDVVFTVINRPAPDDPQSHGEWRMTQWFAS</sequence>
<dbReference type="RefSeq" id="WP_203957670.1">
    <property type="nucleotide sequence ID" value="NZ_BOOO01000042.1"/>
</dbReference>
<organism evidence="1 2">
    <name type="scientific">Planotetraspora mira</name>
    <dbReference type="NCBI Taxonomy" id="58121"/>
    <lineage>
        <taxon>Bacteria</taxon>
        <taxon>Bacillati</taxon>
        <taxon>Actinomycetota</taxon>
        <taxon>Actinomycetes</taxon>
        <taxon>Streptosporangiales</taxon>
        <taxon>Streptosporangiaceae</taxon>
        <taxon>Planotetraspora</taxon>
    </lineage>
</organism>
<protein>
    <submittedName>
        <fullName evidence="1">Uncharacterized protein</fullName>
    </submittedName>
</protein>
<keyword evidence="2" id="KW-1185">Reference proteome</keyword>